<name>A0ABM6NGN6_PSEO7</name>
<dbReference type="EMBL" id="CP011924">
    <property type="protein sequence ID" value="ATD08135.1"/>
    <property type="molecule type" value="Genomic_DNA"/>
</dbReference>
<gene>
    <name evidence="1" type="ORF">PPIS_a3324</name>
</gene>
<sequence>MPHGSDFLSYAKAEKTAIQLKITKYTFQTHSLHIVHKEHFYI</sequence>
<dbReference type="Proteomes" id="UP000016521">
    <property type="component" value="Chromosome I"/>
</dbReference>
<evidence type="ECO:0000313" key="2">
    <source>
        <dbReference type="Proteomes" id="UP000016521"/>
    </source>
</evidence>
<proteinExistence type="predicted"/>
<protein>
    <submittedName>
        <fullName evidence="1">Uncharacterized protein</fullName>
    </submittedName>
</protein>
<keyword evidence="2" id="KW-1185">Reference proteome</keyword>
<organism evidence="1 2">
    <name type="scientific">Pseudoalteromonas piscicida</name>
    <dbReference type="NCBI Taxonomy" id="43662"/>
    <lineage>
        <taxon>Bacteria</taxon>
        <taxon>Pseudomonadati</taxon>
        <taxon>Pseudomonadota</taxon>
        <taxon>Gammaproteobacteria</taxon>
        <taxon>Alteromonadales</taxon>
        <taxon>Pseudoalteromonadaceae</taxon>
        <taxon>Pseudoalteromonas</taxon>
    </lineage>
</organism>
<accession>A0ABM6NGN6</accession>
<evidence type="ECO:0000313" key="1">
    <source>
        <dbReference type="EMBL" id="ATD08135.1"/>
    </source>
</evidence>
<reference evidence="1 2" key="1">
    <citation type="submission" date="2015-06" db="EMBL/GenBank/DDBJ databases">
        <authorList>
            <person name="Xie B.-B."/>
            <person name="Rong J.-C."/>
            <person name="Qin Q.-L."/>
            <person name="Zhang Y.-Z."/>
        </authorList>
    </citation>
    <scope>NUCLEOTIDE SEQUENCE [LARGE SCALE GENOMIC DNA]</scope>
    <source>
        <strain evidence="1 2">JCM 20779</strain>
    </source>
</reference>